<gene>
    <name evidence="4" type="ORF">CANINC_001133</name>
</gene>
<feature type="domain" description="Spc7 kinetochore protein" evidence="3">
    <location>
        <begin position="440"/>
        <end position="777"/>
    </location>
</feature>
<name>A0A4T0X4R9_9ASCO</name>
<accession>A0A4T0X4R9</accession>
<dbReference type="GO" id="GO:0000776">
    <property type="term" value="C:kinetochore"/>
    <property type="evidence" value="ECO:0007669"/>
    <property type="project" value="TreeGrafter"/>
</dbReference>
<feature type="compositionally biased region" description="Low complexity" evidence="2">
    <location>
        <begin position="489"/>
        <end position="511"/>
    </location>
</feature>
<dbReference type="EMBL" id="SELW01000166">
    <property type="protein sequence ID" value="TID30253.1"/>
    <property type="molecule type" value="Genomic_DNA"/>
</dbReference>
<feature type="compositionally biased region" description="Basic and acidic residues" evidence="2">
    <location>
        <begin position="131"/>
        <end position="146"/>
    </location>
</feature>
<evidence type="ECO:0000256" key="1">
    <source>
        <dbReference type="SAM" id="Coils"/>
    </source>
</evidence>
<protein>
    <recommendedName>
        <fullName evidence="3">Spc7 kinetochore protein domain-containing protein</fullName>
    </recommendedName>
</protein>
<evidence type="ECO:0000313" key="4">
    <source>
        <dbReference type="EMBL" id="TID30253.1"/>
    </source>
</evidence>
<dbReference type="GO" id="GO:0007094">
    <property type="term" value="P:mitotic spindle assembly checkpoint signaling"/>
    <property type="evidence" value="ECO:0007669"/>
    <property type="project" value="TreeGrafter"/>
</dbReference>
<organism evidence="4 5">
    <name type="scientific">Pichia inconspicua</name>
    <dbReference type="NCBI Taxonomy" id="52247"/>
    <lineage>
        <taxon>Eukaryota</taxon>
        <taxon>Fungi</taxon>
        <taxon>Dikarya</taxon>
        <taxon>Ascomycota</taxon>
        <taxon>Saccharomycotina</taxon>
        <taxon>Pichiomycetes</taxon>
        <taxon>Pichiales</taxon>
        <taxon>Pichiaceae</taxon>
        <taxon>Pichia</taxon>
    </lineage>
</organism>
<dbReference type="InterPro" id="IPR013253">
    <property type="entry name" value="Spc7_domain"/>
</dbReference>
<sequence>MDNLHLSKSSKRLSLPVITKDITSLSFNRRHTLVPGRGILKAAADDNNTINVLTDIMMKEKRRVSFAPEVTLHKINYARANEGRKLKRRSSLTGNPASQETEDAGSKLTTSRYLGKVYELPPKNDANGQHSTDDKQSSNESLQDKSDQFIVDEETQTMEMSLELTNQIKKQQDVIREQIIHEENTQITPNTHSSLRDLFEEVDQELDADTSNSQHMNVTPDPEVDSEELDMTETFHFRPNNEIEPQENQFYNPENDIGNRVNESNVIGDDDQTMEFTQPISKDLASVVQSENNSVNSSMDLTDPAPKSDIGMNDTDYEETMELTIAVNEKSNTEMETPEMLMRESEEDLSRSNGIAQECEFRTTEVPMSSNIVIQNPHRILTQTDQVPNKRDSDFADEINASLISYRDTSEMETSLIETEMVPLAEVTVDMTENGDTYESDHSFSDDNYINISLDVFLHDVNVQFFDKIGPSKNEVDQTLALNSDFRSSVSLSPSSMSSSVTSTPLSISASNTDSKSTIADLIDACVNIPYYHYLVHLITQYKSSIQSISTMVNTFCNDLLESNPTAIREFYQQSEDVKLDLCTNYQALATVTRKQTKLQNMKFVSGLLEQLSLSYERVNQTMEDELSKTLEWRKSVLIERQKMIEKKVELDQELQKLNVLKDSFASIDMDKFLKNKVEIDAYEEKKNRTKKKIAEIDELTNEKIVSLDNKKMKRKQLMEDINFLKEEVEKKTVPTASDLESLSKRLAELELEKDVKLIDVYSNAYLFSERLQVQFKPYSGDLDLVMLSYKDSSEFAPFNAIADLFVTSNQKTIKRGEKFQELKKLVHSWRQFILLWKDLLMIHYVYSCTINDDQFEISFDISSTNDEFSQFKVRGNTQHLFLQDKIPVTLERSWTPNAHELQEDDFLNLINIKLNGRNRLVKRFTINL</sequence>
<evidence type="ECO:0000259" key="3">
    <source>
        <dbReference type="SMART" id="SM00787"/>
    </source>
</evidence>
<keyword evidence="5" id="KW-1185">Reference proteome</keyword>
<feature type="coiled-coil region" evidence="1">
    <location>
        <begin position="641"/>
        <end position="760"/>
    </location>
</feature>
<comment type="caution">
    <text evidence="4">The sequence shown here is derived from an EMBL/GenBank/DDBJ whole genome shotgun (WGS) entry which is preliminary data.</text>
</comment>
<evidence type="ECO:0000256" key="2">
    <source>
        <dbReference type="SAM" id="MobiDB-lite"/>
    </source>
</evidence>
<dbReference type="Proteomes" id="UP000307173">
    <property type="component" value="Unassembled WGS sequence"/>
</dbReference>
<dbReference type="PANTHER" id="PTHR28260:SF1">
    <property type="entry name" value="SPINDLE POLE BODY COMPONENT SPC105"/>
    <property type="match status" value="1"/>
</dbReference>
<dbReference type="Pfam" id="PF08317">
    <property type="entry name" value="Spc7"/>
    <property type="match status" value="1"/>
</dbReference>
<dbReference type="GO" id="GO:1990758">
    <property type="term" value="P:mitotic sister chromatid biorientation"/>
    <property type="evidence" value="ECO:0007669"/>
    <property type="project" value="TreeGrafter"/>
</dbReference>
<dbReference type="SMART" id="SM00787">
    <property type="entry name" value="Spc7"/>
    <property type="match status" value="1"/>
</dbReference>
<evidence type="ECO:0000313" key="5">
    <source>
        <dbReference type="Proteomes" id="UP000307173"/>
    </source>
</evidence>
<reference evidence="4 5" key="1">
    <citation type="journal article" date="2019" name="Front. Genet.">
        <title>Whole-Genome Sequencing of the Opportunistic Yeast Pathogen Candida inconspicua Uncovers Its Hybrid Origin.</title>
        <authorList>
            <person name="Mixao V."/>
            <person name="Hansen A.P."/>
            <person name="Saus E."/>
            <person name="Boekhout T."/>
            <person name="Lass-Florl C."/>
            <person name="Gabaldon T."/>
        </authorList>
    </citation>
    <scope>NUCLEOTIDE SEQUENCE [LARGE SCALE GENOMIC DNA]</scope>
    <source>
        <strain evidence="4 5">CBS 180</strain>
    </source>
</reference>
<dbReference type="STRING" id="52247.A0A4T0X4R9"/>
<dbReference type="AlphaFoldDB" id="A0A4T0X4R9"/>
<dbReference type="OrthoDB" id="5592879at2759"/>
<dbReference type="GO" id="GO:0034501">
    <property type="term" value="P:protein localization to kinetochore"/>
    <property type="evidence" value="ECO:0007669"/>
    <property type="project" value="TreeGrafter"/>
</dbReference>
<dbReference type="InterPro" id="IPR033338">
    <property type="entry name" value="Spc105/Spc7"/>
</dbReference>
<proteinExistence type="predicted"/>
<dbReference type="PANTHER" id="PTHR28260">
    <property type="entry name" value="SPINDLE POLE BODY COMPONENT SPC105"/>
    <property type="match status" value="1"/>
</dbReference>
<keyword evidence="1" id="KW-0175">Coiled coil</keyword>
<feature type="region of interest" description="Disordered" evidence="2">
    <location>
        <begin position="489"/>
        <end position="512"/>
    </location>
</feature>
<feature type="region of interest" description="Disordered" evidence="2">
    <location>
        <begin position="84"/>
        <end position="146"/>
    </location>
</feature>